<dbReference type="RefSeq" id="WP_126752985.1">
    <property type="nucleotide sequence ID" value="NZ_JBHUMT010000003.1"/>
</dbReference>
<keyword evidence="1" id="KW-0732">Signal</keyword>
<accession>A0A432YHR7</accession>
<protein>
    <recommendedName>
        <fullName evidence="2">FlgO domain-containing protein</fullName>
    </recommendedName>
</protein>
<evidence type="ECO:0000259" key="2">
    <source>
        <dbReference type="Pfam" id="PF17680"/>
    </source>
</evidence>
<feature type="domain" description="FlgO" evidence="2">
    <location>
        <begin position="33"/>
        <end position="168"/>
    </location>
</feature>
<dbReference type="Pfam" id="PF17680">
    <property type="entry name" value="FlgO"/>
    <property type="match status" value="1"/>
</dbReference>
<reference evidence="3 4" key="1">
    <citation type="journal article" date="2011" name="Front. Microbiol.">
        <title>Genomic signatures of strain selection and enhancement in Bacillus atrophaeus var. globigii, a historical biowarfare simulant.</title>
        <authorList>
            <person name="Gibbons H.S."/>
            <person name="Broomall S.M."/>
            <person name="McNew L.A."/>
            <person name="Daligault H."/>
            <person name="Chapman C."/>
            <person name="Bruce D."/>
            <person name="Karavis M."/>
            <person name="Krepps M."/>
            <person name="McGregor P.A."/>
            <person name="Hong C."/>
            <person name="Park K.H."/>
            <person name="Akmal A."/>
            <person name="Feldman A."/>
            <person name="Lin J.S."/>
            <person name="Chang W.E."/>
            <person name="Higgs B.W."/>
            <person name="Demirev P."/>
            <person name="Lindquist J."/>
            <person name="Liem A."/>
            <person name="Fochler E."/>
            <person name="Read T.D."/>
            <person name="Tapia R."/>
            <person name="Johnson S."/>
            <person name="Bishop-Lilly K.A."/>
            <person name="Detter C."/>
            <person name="Han C."/>
            <person name="Sozhamannan S."/>
            <person name="Rosenzweig C.N."/>
            <person name="Skowronski E.W."/>
        </authorList>
    </citation>
    <scope>NUCLEOTIDE SEQUENCE [LARGE SCALE GENOMIC DNA]</scope>
    <source>
        <strain evidence="3 4">TPS4-2</strain>
    </source>
</reference>
<evidence type="ECO:0000313" key="3">
    <source>
        <dbReference type="EMBL" id="RUO60460.1"/>
    </source>
</evidence>
<organism evidence="3 4">
    <name type="scientific">Idiomarina piscisalsi</name>
    <dbReference type="NCBI Taxonomy" id="1096243"/>
    <lineage>
        <taxon>Bacteria</taxon>
        <taxon>Pseudomonadati</taxon>
        <taxon>Pseudomonadota</taxon>
        <taxon>Gammaproteobacteria</taxon>
        <taxon>Alteromonadales</taxon>
        <taxon>Idiomarinaceae</taxon>
        <taxon>Idiomarina</taxon>
    </lineage>
</organism>
<feature type="chain" id="PRO_5019362137" description="FlgO domain-containing protein" evidence="1">
    <location>
        <begin position="22"/>
        <end position="186"/>
    </location>
</feature>
<sequence length="186" mass="21163">MALRSTLFAIIALLLSSSALAHVSNPHEKIGDDLAEQLAEQLQRVNQHYGYSNIGVTRWVLAETLELPPQGDSMYKLSHQLSESLYAHLKERNLDVVEFRAQDYVTLTADGSTNMTRNVDELETQPKLDWVLVGTLSRKDDGAIVNLRIIDRRSQEVLAAANRYVPKHLYWPNKQTEMVDGRLQRH</sequence>
<feature type="signal peptide" evidence="1">
    <location>
        <begin position="1"/>
        <end position="21"/>
    </location>
</feature>
<gene>
    <name evidence="3" type="ORF">CWI73_11890</name>
</gene>
<evidence type="ECO:0000256" key="1">
    <source>
        <dbReference type="SAM" id="SignalP"/>
    </source>
</evidence>
<proteinExistence type="predicted"/>
<comment type="caution">
    <text evidence="3">The sequence shown here is derived from an EMBL/GenBank/DDBJ whole genome shotgun (WGS) entry which is preliminary data.</text>
</comment>
<evidence type="ECO:0000313" key="4">
    <source>
        <dbReference type="Proteomes" id="UP000288361"/>
    </source>
</evidence>
<dbReference type="InterPro" id="IPR041215">
    <property type="entry name" value="FlgO_dom"/>
</dbReference>
<dbReference type="Proteomes" id="UP000288361">
    <property type="component" value="Unassembled WGS sequence"/>
</dbReference>
<name>A0A432YHR7_9GAMM</name>
<dbReference type="EMBL" id="PIQA01000015">
    <property type="protein sequence ID" value="RUO60460.1"/>
    <property type="molecule type" value="Genomic_DNA"/>
</dbReference>
<dbReference type="AlphaFoldDB" id="A0A432YHR7"/>